<feature type="compositionally biased region" description="Low complexity" evidence="4">
    <location>
        <begin position="1893"/>
        <end position="1903"/>
    </location>
</feature>
<feature type="region of interest" description="Disordered" evidence="4">
    <location>
        <begin position="172"/>
        <end position="280"/>
    </location>
</feature>
<keyword evidence="7" id="KW-1185">Reference proteome</keyword>
<feature type="region of interest" description="Disordered" evidence="4">
    <location>
        <begin position="788"/>
        <end position="820"/>
    </location>
</feature>
<dbReference type="InterPro" id="IPR012677">
    <property type="entry name" value="Nucleotide-bd_a/b_plait_sf"/>
</dbReference>
<feature type="domain" description="RRM" evidence="5">
    <location>
        <begin position="338"/>
        <end position="414"/>
    </location>
</feature>
<dbReference type="EMBL" id="CDMY01000356">
    <property type="protein sequence ID" value="CEM05252.1"/>
    <property type="molecule type" value="Genomic_DNA"/>
</dbReference>
<evidence type="ECO:0000256" key="1">
    <source>
        <dbReference type="ARBA" id="ARBA00022737"/>
    </source>
</evidence>
<feature type="region of interest" description="Disordered" evidence="4">
    <location>
        <begin position="1485"/>
        <end position="1517"/>
    </location>
</feature>
<feature type="compositionally biased region" description="Low complexity" evidence="4">
    <location>
        <begin position="1709"/>
        <end position="1718"/>
    </location>
</feature>
<feature type="region of interest" description="Disordered" evidence="4">
    <location>
        <begin position="1893"/>
        <end position="1917"/>
    </location>
</feature>
<dbReference type="PANTHER" id="PTHR13976">
    <property type="entry name" value="HETEROGENEOUS NUCLEAR RIBONUCLEOPROTEIN-RELATED"/>
    <property type="match status" value="1"/>
</dbReference>
<feature type="region of interest" description="Disordered" evidence="4">
    <location>
        <begin position="1656"/>
        <end position="1738"/>
    </location>
</feature>
<evidence type="ECO:0000313" key="7">
    <source>
        <dbReference type="Proteomes" id="UP000041254"/>
    </source>
</evidence>
<dbReference type="CDD" id="cd12254">
    <property type="entry name" value="RRM_hnRNPH_ESRPs_RBM12_like"/>
    <property type="match status" value="1"/>
</dbReference>
<dbReference type="InterPro" id="IPR035979">
    <property type="entry name" value="RBD_domain_sf"/>
</dbReference>
<feature type="region of interest" description="Disordered" evidence="4">
    <location>
        <begin position="1162"/>
        <end position="1218"/>
    </location>
</feature>
<dbReference type="InParanoid" id="A0A0G4F036"/>
<feature type="region of interest" description="Disordered" evidence="4">
    <location>
        <begin position="297"/>
        <end position="337"/>
    </location>
</feature>
<dbReference type="STRING" id="1169540.A0A0G4F036"/>
<feature type="region of interest" description="Disordered" evidence="4">
    <location>
        <begin position="603"/>
        <end position="649"/>
    </location>
</feature>
<feature type="region of interest" description="Disordered" evidence="4">
    <location>
        <begin position="1529"/>
        <end position="1578"/>
    </location>
</feature>
<feature type="region of interest" description="Disordered" evidence="4">
    <location>
        <begin position="1594"/>
        <end position="1644"/>
    </location>
</feature>
<keyword evidence="2 3" id="KW-0694">RNA-binding</keyword>
<reference evidence="6 7" key="1">
    <citation type="submission" date="2014-11" db="EMBL/GenBank/DDBJ databases">
        <authorList>
            <person name="Zhu J."/>
            <person name="Qi W."/>
            <person name="Song R."/>
        </authorList>
    </citation>
    <scope>NUCLEOTIDE SEQUENCE [LARGE SCALE GENOMIC DNA]</scope>
</reference>
<feature type="compositionally biased region" description="Polar residues" evidence="4">
    <location>
        <begin position="1838"/>
        <end position="1849"/>
    </location>
</feature>
<feature type="region of interest" description="Disordered" evidence="4">
    <location>
        <begin position="1236"/>
        <end position="1266"/>
    </location>
</feature>
<dbReference type="VEuPathDB" id="CryptoDB:Vbra_14197"/>
<dbReference type="Pfam" id="PF00076">
    <property type="entry name" value="RRM_1"/>
    <property type="match status" value="1"/>
</dbReference>
<feature type="region of interest" description="Disordered" evidence="4">
    <location>
        <begin position="1820"/>
        <end position="1858"/>
    </location>
</feature>
<evidence type="ECO:0000256" key="4">
    <source>
        <dbReference type="SAM" id="MobiDB-lite"/>
    </source>
</evidence>
<accession>A0A0G4F036</accession>
<feature type="compositionally biased region" description="Low complexity" evidence="4">
    <location>
        <begin position="860"/>
        <end position="886"/>
    </location>
</feature>
<feature type="region of interest" description="Disordered" evidence="4">
    <location>
        <begin position="930"/>
        <end position="949"/>
    </location>
</feature>
<feature type="region of interest" description="Disordered" evidence="4">
    <location>
        <begin position="662"/>
        <end position="685"/>
    </location>
</feature>
<feature type="compositionally biased region" description="Polar residues" evidence="4">
    <location>
        <begin position="935"/>
        <end position="945"/>
    </location>
</feature>
<feature type="compositionally biased region" description="Basic residues" evidence="4">
    <location>
        <begin position="327"/>
        <end position="336"/>
    </location>
</feature>
<dbReference type="InterPro" id="IPR050666">
    <property type="entry name" value="ESRP"/>
</dbReference>
<evidence type="ECO:0000313" key="6">
    <source>
        <dbReference type="EMBL" id="CEM05252.1"/>
    </source>
</evidence>
<sequence length="2004" mass="213786">MSIQQLTEYENSKLLSHQQGDSHSSSDSVSTLFSNTQLMSCDADGDKFEECEGNDQPAAGAEWHEVVSPNEGEAYQPSAGPQLHGGADHSTVIVSHVLLSLGSLQAHSTKGNDVLCRELASSLPDSIQDMLKDSSGSVQIGSFLRKYPMLFRLHTNDSSEELVQLNLNQLQQQQITHTEPPNRDDTDAEAAPRQLQQQQQLDGAAGTDRAPEGVGEDAPLQLRPEDRAGDVLEERVVNERPPTAFDSHQNERWPPPGVSHPSPAGSRVAQPPQPPSQRHHETVYANDVPLLSPCSSIGTPIPQGLSTPPVLPPRGAMSGPPHDYRQRSRRDRHRSSRATLRLRGLPYSAKPEQIREFFREYDEHILRNNGVQIVYNADGKSTGNAFVHFTDPAAAAQALEEKNMAMFATRYVEIFACGGGRRKAAAADRDDGADHLMPSAPAHVFDSPGHSSVTSYEYTAGGGPPVVDSQQLAEIDPCLDGEGLRSLGSPMVDGLVNGVQMAAQSPQPSRKPRIDTSGMTTGHLLMEVARNVVRSPDRQTPLSILGMSLTPKARIFLKQHHTRLKEFLHQHPNLFHIGGNRGSEIVAFCATSLNDIDLSNVPPLPSPLTKPPPLQHSASFQSDSLDDDLPATSSPQPADQDAAVVSPAHEQRMHTIHENAVATHGYQRLPSFGSDGLPTRGGPPAPLDELLKATTQQETGQHQYQQHQADELLNAAPAFAAAADAVNEAPTEPPPLDQSVALPLRSDPSLERAITPPESPLKREFAASHHWGAVTSTMFPDAYSAAQDAQIGAEGRQVGRDAVPPSQLPQAGDSRSSSMDKDIARLPHSLNWDEEDHFPTITTAANFIGADQHTGPPVAPSHSSGPTSTTSPWDHPPASASSHPPLAVSAVPPPLFSGPLGNMWSGGLATTRDVGLALEAEVRGGWQRPAEPAISGQQHPQQGLVSPTHPANVLADTELRPPELGEGSPHSSWLIVPDASREQPLAPSDDAKASPAIKVSQAPPSPADDGPQRPPPFHAAYPASAAERPLFVHTPPTSPPFNPHLRPAVGHVDRHKKAPEWSPMPSPTLGNLASPKAQQEDAAGKVKRPPDYGEVTNDGQPRSPAAFRERGTTGVSVLDVGMMGCSLAHTVLRGRGHGQPIGPSVYDDVSVITPSARLWKDVPPSLPGGPQGAKAFPPVYEAPSSPASTTLLHKQPPSDPSPHAASLRSSPTAVLPAPPQLATGHLQLADRPSSHCITAVTNPAPPAAAERESHTAVEARPPPYGVPPGILSAGHSMVERVVERGQPSGWTPLSGRSSFADNVPTGGGGNNGAFSLYGEGSIDGGTARSIHSDGTGSSVLGDPTVNRSSVLRLRGIPFGASAEDVRRFFDEHALNILPDGVRLLFNPDGRPSGKAIVKMRGHEEAVGAQQSLHCKTMGSRYIEVFLAPPRMWSSRNGDSSNSSLVNFPLPPRPDTATTDRSVDDRLGAGRNAHIKGDAVLPYASQQRPQEHDGLVQGGYGVPPPPPAPFRPGEAQRGGAGYSLQLQQQSLVVGSQQQQQQQPHRPYVAGAALDRPTPSGFTQQQQQRPAPPLRSAAAAVRHDPYWEEAISLRPRSKHGDPVWDEYLDSSGTADRDGNGRLYQPGAVDRRDHSQRSSFVPGTSEAHAAVYRMLRQAAKRDDEYRPPQQTTQPAPPHDRRRQYNDLDVPSFSQQQHQGGGGGRPPPPPGFGAPVTPGTTTSSVNRPPPPPPVEPPPRHQSAYPAFVQDRAYPPLSGHQGPIIWGQPYRPMGTYDGEHDRAPAASDDHWSGGGGGGGYVTSSGAAAKHSAVQRQVGYHGVSGAAPSARGGGDGVAGERPPVQSSWGTTQTADGNPFLSRAGGVPARAAGSYREPALGAAAQPPTAVASGRQYGFAAQHQPLQQQQHQQHHHPPVGGGAAGGALEQQRFTEEQVLWELVDALRPGDPQHPFDVRAVDDLFGKLSKPALTYLLRAKVTLQAFLEKHSEFFGLSWRHDLSDYVVLLKKAC</sequence>
<organism evidence="6 7">
    <name type="scientific">Vitrella brassicaformis (strain CCMP3155)</name>
    <dbReference type="NCBI Taxonomy" id="1169540"/>
    <lineage>
        <taxon>Eukaryota</taxon>
        <taxon>Sar</taxon>
        <taxon>Alveolata</taxon>
        <taxon>Colpodellida</taxon>
        <taxon>Vitrellaceae</taxon>
        <taxon>Vitrella</taxon>
    </lineage>
</organism>
<evidence type="ECO:0000256" key="2">
    <source>
        <dbReference type="ARBA" id="ARBA00022884"/>
    </source>
</evidence>
<dbReference type="OrthoDB" id="284142at2759"/>
<feature type="compositionally biased region" description="Low complexity" evidence="4">
    <location>
        <begin position="1529"/>
        <end position="1541"/>
    </location>
</feature>
<feature type="compositionally biased region" description="Low complexity" evidence="4">
    <location>
        <begin position="1562"/>
        <end position="1578"/>
    </location>
</feature>
<protein>
    <recommendedName>
        <fullName evidence="5">RRM domain-containing protein</fullName>
    </recommendedName>
</protein>
<feature type="compositionally biased region" description="Pro residues" evidence="4">
    <location>
        <begin position="603"/>
        <end position="614"/>
    </location>
</feature>
<feature type="region of interest" description="Disordered" evidence="4">
    <location>
        <begin position="982"/>
        <end position="1020"/>
    </location>
</feature>
<dbReference type="PROSITE" id="PS50102">
    <property type="entry name" value="RRM"/>
    <property type="match status" value="1"/>
</dbReference>
<feature type="compositionally biased region" description="Basic and acidic residues" evidence="4">
    <location>
        <begin position="223"/>
        <end position="238"/>
    </location>
</feature>
<keyword evidence="1" id="KW-0677">Repeat</keyword>
<feature type="region of interest" description="Disordered" evidence="4">
    <location>
        <begin position="1048"/>
        <end position="1107"/>
    </location>
</feature>
<dbReference type="Gene3D" id="3.30.70.330">
    <property type="match status" value="2"/>
</dbReference>
<evidence type="ECO:0000256" key="3">
    <source>
        <dbReference type="PROSITE-ProRule" id="PRU00176"/>
    </source>
</evidence>
<dbReference type="SUPFAM" id="SSF54928">
    <property type="entry name" value="RNA-binding domain, RBD"/>
    <property type="match status" value="2"/>
</dbReference>
<feature type="region of interest" description="Disordered" evidence="4">
    <location>
        <begin position="849"/>
        <end position="886"/>
    </location>
</feature>
<proteinExistence type="predicted"/>
<feature type="compositionally biased region" description="Basic and acidic residues" evidence="4">
    <location>
        <begin position="1078"/>
        <end position="1091"/>
    </location>
</feature>
<name>A0A0G4F036_VITBC</name>
<feature type="compositionally biased region" description="Pro residues" evidence="4">
    <location>
        <begin position="1723"/>
        <end position="1732"/>
    </location>
</feature>
<evidence type="ECO:0000259" key="5">
    <source>
        <dbReference type="PROSITE" id="PS50102"/>
    </source>
</evidence>
<dbReference type="GO" id="GO:0003723">
    <property type="term" value="F:RNA binding"/>
    <property type="evidence" value="ECO:0007669"/>
    <property type="project" value="UniProtKB-UniRule"/>
</dbReference>
<feature type="region of interest" description="Disordered" evidence="4">
    <location>
        <begin position="1435"/>
        <end position="1463"/>
    </location>
</feature>
<dbReference type="InterPro" id="IPR000504">
    <property type="entry name" value="RRM_dom"/>
</dbReference>
<gene>
    <name evidence="6" type="ORF">Vbra_14197</name>
</gene>
<dbReference type="SMART" id="SM00360">
    <property type="entry name" value="RRM"/>
    <property type="match status" value="2"/>
</dbReference>
<dbReference type="Proteomes" id="UP000041254">
    <property type="component" value="Unassembled WGS sequence"/>
</dbReference>